<evidence type="ECO:0000313" key="1">
    <source>
        <dbReference type="EMBL" id="KKN86561.1"/>
    </source>
</evidence>
<gene>
    <name evidence="1" type="ORF">LCGC14_0267370</name>
</gene>
<reference evidence="1" key="1">
    <citation type="journal article" date="2015" name="Nature">
        <title>Complex archaea that bridge the gap between prokaryotes and eukaryotes.</title>
        <authorList>
            <person name="Spang A."/>
            <person name="Saw J.H."/>
            <person name="Jorgensen S.L."/>
            <person name="Zaremba-Niedzwiedzka K."/>
            <person name="Martijn J."/>
            <person name="Lind A.E."/>
            <person name="van Eijk R."/>
            <person name="Schleper C."/>
            <person name="Guy L."/>
            <person name="Ettema T.J."/>
        </authorList>
    </citation>
    <scope>NUCLEOTIDE SEQUENCE</scope>
</reference>
<name>A0A0F9WKL9_9ZZZZ</name>
<dbReference type="AlphaFoldDB" id="A0A0F9WKL9"/>
<dbReference type="EMBL" id="LAZR01000146">
    <property type="protein sequence ID" value="KKN86561.1"/>
    <property type="molecule type" value="Genomic_DNA"/>
</dbReference>
<accession>A0A0F9WKL9</accession>
<organism evidence="1">
    <name type="scientific">marine sediment metagenome</name>
    <dbReference type="NCBI Taxonomy" id="412755"/>
    <lineage>
        <taxon>unclassified sequences</taxon>
        <taxon>metagenomes</taxon>
        <taxon>ecological metagenomes</taxon>
    </lineage>
</organism>
<protein>
    <recommendedName>
        <fullName evidence="2">Phosphotyrosine protein phosphatase I domain-containing protein</fullName>
    </recommendedName>
</protein>
<proteinExistence type="predicted"/>
<sequence>MRFLTICNQGNCRSYALARMLKYMDHEAIAIGIDFTGDVSLQELGHWADKVVVLAHRGYDIKRVQEHISKEKIIICDIGTDRWGNPFKLQLTEILYEYAQKMLDSLDITYMKGDQVKNTIFAATRYG</sequence>
<evidence type="ECO:0008006" key="2">
    <source>
        <dbReference type="Google" id="ProtNLM"/>
    </source>
</evidence>
<comment type="caution">
    <text evidence="1">The sequence shown here is derived from an EMBL/GenBank/DDBJ whole genome shotgun (WGS) entry which is preliminary data.</text>
</comment>